<reference evidence="2 3" key="1">
    <citation type="submission" date="2014-07" db="EMBL/GenBank/DDBJ databases">
        <title>Methanogenic archaea and the global carbon cycle.</title>
        <authorList>
            <person name="Henriksen J.R."/>
            <person name="Luke J."/>
            <person name="Reinhart S."/>
            <person name="Benedict M.N."/>
            <person name="Youngblut N.D."/>
            <person name="Metcalf M.E."/>
            <person name="Whitaker R.J."/>
            <person name="Metcalf W.W."/>
        </authorList>
    </citation>
    <scope>NUCLEOTIDE SEQUENCE [LARGE SCALE GENOMIC DNA]</scope>
    <source>
        <strain evidence="2 3">HB-1</strain>
    </source>
</reference>
<dbReference type="SUPFAM" id="SSF53756">
    <property type="entry name" value="UDP-Glycosyltransferase/glycogen phosphorylase"/>
    <property type="match status" value="1"/>
</dbReference>
<evidence type="ECO:0000313" key="2">
    <source>
        <dbReference type="EMBL" id="AKB76668.1"/>
    </source>
</evidence>
<dbReference type="HOGENOM" id="CLU_009583_6_2_2"/>
<dbReference type="Proteomes" id="UP000033101">
    <property type="component" value="Chromosome"/>
</dbReference>
<dbReference type="Pfam" id="PF13692">
    <property type="entry name" value="Glyco_trans_1_4"/>
    <property type="match status" value="1"/>
</dbReference>
<accession>A0A0E3SBK7</accession>
<gene>
    <name evidence="2" type="ORF">MSHOH_0185</name>
</gene>
<dbReference type="GO" id="GO:0016740">
    <property type="term" value="F:transferase activity"/>
    <property type="evidence" value="ECO:0007669"/>
    <property type="project" value="UniProtKB-KW"/>
</dbReference>
<sequence>MKLLKIHLKAIFKVWVQLKILYVLPYDWGAMPQYTAELANAVSKYEEVTVIGSKDINKKYFSERVEIIKTFDNFNFSMNNLKNLFSLKTLKSFFSFRSINIINTINPDIVHLTTPVIPPLSIYISLFKLDTKYKFVYTKHGIFSNSGFKEKILEVYVLGFFEKLINFAKIIVHTQKDKDAFLNLKKANEETVAVIPHGTYSFFKNYGGCYPAEKDCILFFGNIREYKGLKYLIQAIPLILKEIPDLKVIIAGEGDISEFSSFIENNKSVFEVYNEFISDEKVSELFQRTEIVVMPYTKMSGQSGILSVALAFNKPIVSSNVGGINEVVEDGITGFLVPPQNSEALGDAIINILKNDTLLSDMKSNLLDKSQELSWDNIAKIHIELYSKLLSDSPKNN</sequence>
<dbReference type="EMBL" id="CP009516">
    <property type="protein sequence ID" value="AKB76668.1"/>
    <property type="molecule type" value="Genomic_DNA"/>
</dbReference>
<dbReference type="KEGG" id="mhor:MSHOH_0185"/>
<dbReference type="PATRIC" id="fig|1434110.4.peg.211"/>
<dbReference type="Pfam" id="PF13439">
    <property type="entry name" value="Glyco_transf_4"/>
    <property type="match status" value="1"/>
</dbReference>
<dbReference type="PANTHER" id="PTHR12526">
    <property type="entry name" value="GLYCOSYLTRANSFERASE"/>
    <property type="match status" value="1"/>
</dbReference>
<name>A0A0E3SBK7_9EURY</name>
<keyword evidence="2" id="KW-0808">Transferase</keyword>
<dbReference type="AlphaFoldDB" id="A0A0E3SBK7"/>
<dbReference type="InterPro" id="IPR028098">
    <property type="entry name" value="Glyco_trans_4-like_N"/>
</dbReference>
<dbReference type="CDD" id="cd03801">
    <property type="entry name" value="GT4_PimA-like"/>
    <property type="match status" value="1"/>
</dbReference>
<organism evidence="2 3">
    <name type="scientific">Methanosarcina horonobensis HB-1 = JCM 15518</name>
    <dbReference type="NCBI Taxonomy" id="1434110"/>
    <lineage>
        <taxon>Archaea</taxon>
        <taxon>Methanobacteriati</taxon>
        <taxon>Methanobacteriota</taxon>
        <taxon>Stenosarchaea group</taxon>
        <taxon>Methanomicrobia</taxon>
        <taxon>Methanosarcinales</taxon>
        <taxon>Methanosarcinaceae</taxon>
        <taxon>Methanosarcina</taxon>
    </lineage>
</organism>
<evidence type="ECO:0000313" key="3">
    <source>
        <dbReference type="Proteomes" id="UP000033101"/>
    </source>
</evidence>
<protein>
    <submittedName>
        <fullName evidence="2">Glycosyl transferase</fullName>
    </submittedName>
</protein>
<proteinExistence type="predicted"/>
<keyword evidence="3" id="KW-1185">Reference proteome</keyword>
<feature type="domain" description="Glycosyltransferase subfamily 4-like N-terminal" evidence="1">
    <location>
        <begin position="34"/>
        <end position="198"/>
    </location>
</feature>
<dbReference type="STRING" id="1434110.MSHOH_0185"/>
<dbReference type="Gene3D" id="3.40.50.2000">
    <property type="entry name" value="Glycogen Phosphorylase B"/>
    <property type="match status" value="2"/>
</dbReference>
<evidence type="ECO:0000259" key="1">
    <source>
        <dbReference type="Pfam" id="PF13439"/>
    </source>
</evidence>